<reference evidence="3" key="5">
    <citation type="submission" date="2018-04" db="UniProtKB">
        <authorList>
            <consortium name="EnsemblFungi"/>
        </authorList>
    </citation>
    <scope>IDENTIFICATION</scope>
    <source>
        <strain evidence="3">R3-111a-1</strain>
    </source>
</reference>
<dbReference type="AlphaFoldDB" id="J3PG84"/>
<protein>
    <submittedName>
        <fullName evidence="2 3">Uncharacterized protein</fullName>
    </submittedName>
</protein>
<dbReference type="EnsemblFungi" id="EJT69624">
    <property type="protein sequence ID" value="EJT69624"/>
    <property type="gene ID" value="GGTG_12508"/>
</dbReference>
<evidence type="ECO:0000313" key="2">
    <source>
        <dbReference type="EMBL" id="EJT69624.1"/>
    </source>
</evidence>
<dbReference type="Proteomes" id="UP000006039">
    <property type="component" value="Unassembled WGS sequence"/>
</dbReference>
<feature type="region of interest" description="Disordered" evidence="1">
    <location>
        <begin position="192"/>
        <end position="232"/>
    </location>
</feature>
<gene>
    <name evidence="3" type="primary">20352966</name>
    <name evidence="2" type="ORF">GGTG_12508</name>
</gene>
<proteinExistence type="predicted"/>
<reference evidence="4" key="1">
    <citation type="submission" date="2010-07" db="EMBL/GenBank/DDBJ databases">
        <title>The genome sequence of Gaeumannomyces graminis var. tritici strain R3-111a-1.</title>
        <authorList>
            <consortium name="The Broad Institute Genome Sequencing Platform"/>
            <person name="Ma L.-J."/>
            <person name="Dead R."/>
            <person name="Young S."/>
            <person name="Zeng Q."/>
            <person name="Koehrsen M."/>
            <person name="Alvarado L."/>
            <person name="Berlin A."/>
            <person name="Chapman S.B."/>
            <person name="Chen Z."/>
            <person name="Freedman E."/>
            <person name="Gellesch M."/>
            <person name="Goldberg J."/>
            <person name="Griggs A."/>
            <person name="Gujja S."/>
            <person name="Heilman E.R."/>
            <person name="Heiman D."/>
            <person name="Hepburn T."/>
            <person name="Howarth C."/>
            <person name="Jen D."/>
            <person name="Larson L."/>
            <person name="Mehta T."/>
            <person name="Neiman D."/>
            <person name="Pearson M."/>
            <person name="Roberts A."/>
            <person name="Saif S."/>
            <person name="Shea T."/>
            <person name="Shenoy N."/>
            <person name="Sisk P."/>
            <person name="Stolte C."/>
            <person name="Sykes S."/>
            <person name="Walk T."/>
            <person name="White J."/>
            <person name="Yandava C."/>
            <person name="Haas B."/>
            <person name="Nusbaum C."/>
            <person name="Birren B."/>
        </authorList>
    </citation>
    <scope>NUCLEOTIDE SEQUENCE [LARGE SCALE GENOMIC DNA]</scope>
    <source>
        <strain evidence="4">R3-111a-1</strain>
    </source>
</reference>
<reference evidence="2" key="2">
    <citation type="submission" date="2010-07" db="EMBL/GenBank/DDBJ databases">
        <authorList>
            <consortium name="The Broad Institute Genome Sequencing Platform"/>
            <consortium name="Broad Institute Genome Sequencing Center for Infectious Disease"/>
            <person name="Ma L.-J."/>
            <person name="Dead R."/>
            <person name="Young S."/>
            <person name="Zeng Q."/>
            <person name="Koehrsen M."/>
            <person name="Alvarado L."/>
            <person name="Berlin A."/>
            <person name="Chapman S.B."/>
            <person name="Chen Z."/>
            <person name="Freedman E."/>
            <person name="Gellesch M."/>
            <person name="Goldberg J."/>
            <person name="Griggs A."/>
            <person name="Gujja S."/>
            <person name="Heilman E.R."/>
            <person name="Heiman D."/>
            <person name="Hepburn T."/>
            <person name="Howarth C."/>
            <person name="Jen D."/>
            <person name="Larson L."/>
            <person name="Mehta T."/>
            <person name="Neiman D."/>
            <person name="Pearson M."/>
            <person name="Roberts A."/>
            <person name="Saif S."/>
            <person name="Shea T."/>
            <person name="Shenoy N."/>
            <person name="Sisk P."/>
            <person name="Stolte C."/>
            <person name="Sykes S."/>
            <person name="Walk T."/>
            <person name="White J."/>
            <person name="Yandava C."/>
            <person name="Haas B."/>
            <person name="Nusbaum C."/>
            <person name="Birren B."/>
        </authorList>
    </citation>
    <scope>NUCLEOTIDE SEQUENCE</scope>
    <source>
        <strain evidence="2">R3-111a-1</strain>
    </source>
</reference>
<reference evidence="3" key="4">
    <citation type="journal article" date="2015" name="G3 (Bethesda)">
        <title>Genome sequences of three phytopathogenic species of the Magnaporthaceae family of fungi.</title>
        <authorList>
            <person name="Okagaki L.H."/>
            <person name="Nunes C.C."/>
            <person name="Sailsbery J."/>
            <person name="Clay B."/>
            <person name="Brown D."/>
            <person name="John T."/>
            <person name="Oh Y."/>
            <person name="Young N."/>
            <person name="Fitzgerald M."/>
            <person name="Haas B.J."/>
            <person name="Zeng Q."/>
            <person name="Young S."/>
            <person name="Adiconis X."/>
            <person name="Fan L."/>
            <person name="Levin J.Z."/>
            <person name="Mitchell T.K."/>
            <person name="Okubara P.A."/>
            <person name="Farman M.L."/>
            <person name="Kohn L.M."/>
            <person name="Birren B."/>
            <person name="Ma L.-J."/>
            <person name="Dean R.A."/>
        </authorList>
    </citation>
    <scope>NUCLEOTIDE SEQUENCE</scope>
    <source>
        <strain evidence="3">R3-111a-1</strain>
    </source>
</reference>
<dbReference type="EMBL" id="GL385403">
    <property type="protein sequence ID" value="EJT69624.1"/>
    <property type="molecule type" value="Genomic_DNA"/>
</dbReference>
<dbReference type="RefSeq" id="XP_009228672.1">
    <property type="nucleotide sequence ID" value="XM_009230408.1"/>
</dbReference>
<dbReference type="HOGENOM" id="CLU_1086031_0_0_1"/>
<dbReference type="GeneID" id="20352966"/>
<evidence type="ECO:0000256" key="1">
    <source>
        <dbReference type="SAM" id="MobiDB-lite"/>
    </source>
</evidence>
<dbReference type="VEuPathDB" id="FungiDB:GGTG_12508"/>
<organism evidence="2">
    <name type="scientific">Gaeumannomyces tritici (strain R3-111a-1)</name>
    <name type="common">Wheat and barley take-all root rot fungus</name>
    <name type="synonym">Gaeumannomyces graminis var. tritici</name>
    <dbReference type="NCBI Taxonomy" id="644352"/>
    <lineage>
        <taxon>Eukaryota</taxon>
        <taxon>Fungi</taxon>
        <taxon>Dikarya</taxon>
        <taxon>Ascomycota</taxon>
        <taxon>Pezizomycotina</taxon>
        <taxon>Sordariomycetes</taxon>
        <taxon>Sordariomycetidae</taxon>
        <taxon>Magnaporthales</taxon>
        <taxon>Magnaporthaceae</taxon>
        <taxon>Gaeumannomyces</taxon>
    </lineage>
</organism>
<evidence type="ECO:0000313" key="4">
    <source>
        <dbReference type="Proteomes" id="UP000006039"/>
    </source>
</evidence>
<keyword evidence="4" id="KW-1185">Reference proteome</keyword>
<reference evidence="2" key="3">
    <citation type="submission" date="2010-09" db="EMBL/GenBank/DDBJ databases">
        <title>Annotation of Gaeumannomyces graminis var. tritici R3-111a-1.</title>
        <authorList>
            <consortium name="The Broad Institute Genome Sequencing Platform"/>
            <person name="Ma L.-J."/>
            <person name="Dead R."/>
            <person name="Young S.K."/>
            <person name="Zeng Q."/>
            <person name="Gargeya S."/>
            <person name="Fitzgerald M."/>
            <person name="Haas B."/>
            <person name="Abouelleil A."/>
            <person name="Alvarado L."/>
            <person name="Arachchi H.M."/>
            <person name="Berlin A."/>
            <person name="Brown A."/>
            <person name="Chapman S.B."/>
            <person name="Chen Z."/>
            <person name="Dunbar C."/>
            <person name="Freedman E."/>
            <person name="Gearin G."/>
            <person name="Gellesch M."/>
            <person name="Goldberg J."/>
            <person name="Griggs A."/>
            <person name="Gujja S."/>
            <person name="Heiman D."/>
            <person name="Howarth C."/>
            <person name="Larson L."/>
            <person name="Lui A."/>
            <person name="MacDonald P.J.P."/>
            <person name="Mehta T."/>
            <person name="Montmayeur A."/>
            <person name="Murphy C."/>
            <person name="Neiman D."/>
            <person name="Pearson M."/>
            <person name="Priest M."/>
            <person name="Roberts A."/>
            <person name="Saif S."/>
            <person name="Shea T."/>
            <person name="Shenoy N."/>
            <person name="Sisk P."/>
            <person name="Stolte C."/>
            <person name="Sykes S."/>
            <person name="Yandava C."/>
            <person name="Wortman J."/>
            <person name="Nusbaum C."/>
            <person name="Birren B."/>
        </authorList>
    </citation>
    <scope>NUCLEOTIDE SEQUENCE</scope>
    <source>
        <strain evidence="2">R3-111a-1</strain>
    </source>
</reference>
<sequence>MLWLLTATDLVRLQHWHQGMAQAVSAIPEDVLDKKPQLPGSPPLPHLSGGGGVVVPGVTGHRPGRFLARLPGLGGSSGTNVYILTAGEWGGGGARGRGRQNSHTVIQMVSFGHSKVGLERLQLLDDELLPPPPQSVVVVRVRLGHCRHEAAHSGRWTSRRTPGRSAAVWPCRTQKTCCLKRSLRICRERKIPSDAAARPTPPEVPGTVDHEPGPEAGSGQPQGPAPVADPRAALAFRDRQWIHALLAQSFQQVASE</sequence>
<name>J3PG84_GAET3</name>
<accession>J3PG84</accession>
<evidence type="ECO:0000313" key="3">
    <source>
        <dbReference type="EnsemblFungi" id="EJT69624"/>
    </source>
</evidence>